<name>A0A834SF39_9FABA</name>
<keyword evidence="2" id="KW-1185">Reference proteome</keyword>
<proteinExistence type="predicted"/>
<evidence type="ECO:0000313" key="1">
    <source>
        <dbReference type="EMBL" id="KAF7802336.1"/>
    </source>
</evidence>
<organism evidence="1 2">
    <name type="scientific">Senna tora</name>
    <dbReference type="NCBI Taxonomy" id="362788"/>
    <lineage>
        <taxon>Eukaryota</taxon>
        <taxon>Viridiplantae</taxon>
        <taxon>Streptophyta</taxon>
        <taxon>Embryophyta</taxon>
        <taxon>Tracheophyta</taxon>
        <taxon>Spermatophyta</taxon>
        <taxon>Magnoliopsida</taxon>
        <taxon>eudicotyledons</taxon>
        <taxon>Gunneridae</taxon>
        <taxon>Pentapetalae</taxon>
        <taxon>rosids</taxon>
        <taxon>fabids</taxon>
        <taxon>Fabales</taxon>
        <taxon>Fabaceae</taxon>
        <taxon>Caesalpinioideae</taxon>
        <taxon>Cassia clade</taxon>
        <taxon>Senna</taxon>
    </lineage>
</organism>
<dbReference type="AlphaFoldDB" id="A0A834SF39"/>
<dbReference type="Proteomes" id="UP000634136">
    <property type="component" value="Unassembled WGS sequence"/>
</dbReference>
<gene>
    <name evidence="1" type="ORF">G2W53_041447</name>
</gene>
<sequence>MDEGPFGVAIIQVPYMQRGRAP</sequence>
<dbReference type="EMBL" id="JAAIUW010000013">
    <property type="protein sequence ID" value="KAF7802336.1"/>
    <property type="molecule type" value="Genomic_DNA"/>
</dbReference>
<accession>A0A834SF39</accession>
<reference evidence="1" key="1">
    <citation type="submission" date="2020-09" db="EMBL/GenBank/DDBJ databases">
        <title>Genome-Enabled Discovery of Anthraquinone Biosynthesis in Senna tora.</title>
        <authorList>
            <person name="Kang S.-H."/>
            <person name="Pandey R.P."/>
            <person name="Lee C.-M."/>
            <person name="Sim J.-S."/>
            <person name="Jeong J.-T."/>
            <person name="Choi B.-S."/>
            <person name="Jung M."/>
            <person name="Ginzburg D."/>
            <person name="Zhao K."/>
            <person name="Won S.Y."/>
            <person name="Oh T.-J."/>
            <person name="Yu Y."/>
            <person name="Kim N.-H."/>
            <person name="Lee O.R."/>
            <person name="Lee T.-H."/>
            <person name="Bashyal P."/>
            <person name="Kim T.-S."/>
            <person name="Lee W.-H."/>
            <person name="Kawkins C."/>
            <person name="Kim C.-K."/>
            <person name="Kim J.S."/>
            <person name="Ahn B.O."/>
            <person name="Rhee S.Y."/>
            <person name="Sohng J.K."/>
        </authorList>
    </citation>
    <scope>NUCLEOTIDE SEQUENCE</scope>
    <source>
        <tissue evidence="1">Leaf</tissue>
    </source>
</reference>
<protein>
    <submittedName>
        <fullName evidence="1">Uncharacterized protein</fullName>
    </submittedName>
</protein>
<comment type="caution">
    <text evidence="1">The sequence shown here is derived from an EMBL/GenBank/DDBJ whole genome shotgun (WGS) entry which is preliminary data.</text>
</comment>
<evidence type="ECO:0000313" key="2">
    <source>
        <dbReference type="Proteomes" id="UP000634136"/>
    </source>
</evidence>